<sequence length="247" mass="28927">MQNIYDNKKFFNEYIEMRDKEINANNLIEKPIFKSLIPYFKDKKVLDIGCGFGDLCRLAVEDGARKVVGVDISKNMLEKAKEINSDSKITYLNKPMEKLNEINEKFDFVLSSLAFHYVEDFSKLIKDIKNLLVPGGYLIFSQEHPVETAFMPPQNKNIDKKIDIEGKRYYLLSDYNNIGKRSVRWNVDGVIKYHRNFSVIINSLAENGFFIEKLIDSYADEEAIKLEPKYKYQNDRPYFLFIKAKLL</sequence>
<evidence type="ECO:0000313" key="3">
    <source>
        <dbReference type="Proteomes" id="UP000886861"/>
    </source>
</evidence>
<dbReference type="CDD" id="cd02440">
    <property type="entry name" value="AdoMet_MTases"/>
    <property type="match status" value="1"/>
</dbReference>
<dbReference type="InterPro" id="IPR013216">
    <property type="entry name" value="Methyltransf_11"/>
</dbReference>
<proteinExistence type="predicted"/>
<name>A0A9D1SYA0_9FIRM</name>
<keyword evidence="2" id="KW-0808">Transferase</keyword>
<dbReference type="PANTHER" id="PTHR43861">
    <property type="entry name" value="TRANS-ACONITATE 2-METHYLTRANSFERASE-RELATED"/>
    <property type="match status" value="1"/>
</dbReference>
<feature type="domain" description="Methyltransferase type 11" evidence="1">
    <location>
        <begin position="46"/>
        <end position="140"/>
    </location>
</feature>
<dbReference type="GO" id="GO:0008757">
    <property type="term" value="F:S-adenosylmethionine-dependent methyltransferase activity"/>
    <property type="evidence" value="ECO:0007669"/>
    <property type="project" value="InterPro"/>
</dbReference>
<dbReference type="AlphaFoldDB" id="A0A9D1SYA0"/>
<keyword evidence="2" id="KW-0489">Methyltransferase</keyword>
<dbReference type="InterPro" id="IPR029063">
    <property type="entry name" value="SAM-dependent_MTases_sf"/>
</dbReference>
<dbReference type="SUPFAM" id="SSF53335">
    <property type="entry name" value="S-adenosyl-L-methionine-dependent methyltransferases"/>
    <property type="match status" value="1"/>
</dbReference>
<dbReference type="Gene3D" id="3.40.50.150">
    <property type="entry name" value="Vaccinia Virus protein VP39"/>
    <property type="match status" value="1"/>
</dbReference>
<dbReference type="EMBL" id="DVOJ01000003">
    <property type="protein sequence ID" value="HIV01029.1"/>
    <property type="molecule type" value="Genomic_DNA"/>
</dbReference>
<comment type="caution">
    <text evidence="2">The sequence shown here is derived from an EMBL/GenBank/DDBJ whole genome shotgun (WGS) entry which is preliminary data.</text>
</comment>
<evidence type="ECO:0000313" key="2">
    <source>
        <dbReference type="EMBL" id="HIV01029.1"/>
    </source>
</evidence>
<accession>A0A9D1SYA0</accession>
<reference evidence="2" key="1">
    <citation type="submission" date="2020-10" db="EMBL/GenBank/DDBJ databases">
        <authorList>
            <person name="Gilroy R."/>
        </authorList>
    </citation>
    <scope>NUCLEOTIDE SEQUENCE</scope>
    <source>
        <strain evidence="2">CHK186-9395</strain>
    </source>
</reference>
<protein>
    <submittedName>
        <fullName evidence="2">Class I SAM-dependent methyltransferase</fullName>
    </submittedName>
</protein>
<gene>
    <name evidence="2" type="ORF">IAA62_00485</name>
</gene>
<dbReference type="Proteomes" id="UP000886861">
    <property type="component" value="Unassembled WGS sequence"/>
</dbReference>
<dbReference type="Pfam" id="PF08241">
    <property type="entry name" value="Methyltransf_11"/>
    <property type="match status" value="1"/>
</dbReference>
<reference evidence="2" key="2">
    <citation type="journal article" date="2021" name="PeerJ">
        <title>Extensive microbial diversity within the chicken gut microbiome revealed by metagenomics and culture.</title>
        <authorList>
            <person name="Gilroy R."/>
            <person name="Ravi A."/>
            <person name="Getino M."/>
            <person name="Pursley I."/>
            <person name="Horton D.L."/>
            <person name="Alikhan N.F."/>
            <person name="Baker D."/>
            <person name="Gharbi K."/>
            <person name="Hall N."/>
            <person name="Watson M."/>
            <person name="Adriaenssens E.M."/>
            <person name="Foster-Nyarko E."/>
            <person name="Jarju S."/>
            <person name="Secka A."/>
            <person name="Antonio M."/>
            <person name="Oren A."/>
            <person name="Chaudhuri R.R."/>
            <person name="La Ragione R."/>
            <person name="Hildebrand F."/>
            <person name="Pallen M.J."/>
        </authorList>
    </citation>
    <scope>NUCLEOTIDE SEQUENCE</scope>
    <source>
        <strain evidence="2">CHK186-9395</strain>
    </source>
</reference>
<dbReference type="GO" id="GO:0032259">
    <property type="term" value="P:methylation"/>
    <property type="evidence" value="ECO:0007669"/>
    <property type="project" value="UniProtKB-KW"/>
</dbReference>
<evidence type="ECO:0000259" key="1">
    <source>
        <dbReference type="Pfam" id="PF08241"/>
    </source>
</evidence>
<organism evidence="2 3">
    <name type="scientific">Candidatus Caccopulliclostridium gallistercoris</name>
    <dbReference type="NCBI Taxonomy" id="2840719"/>
    <lineage>
        <taxon>Bacteria</taxon>
        <taxon>Bacillati</taxon>
        <taxon>Bacillota</taxon>
        <taxon>Clostridia</taxon>
        <taxon>Candidatus Caccopulliclostridium</taxon>
    </lineage>
</organism>